<dbReference type="EMBL" id="BAAAID010000174">
    <property type="protein sequence ID" value="GAA0963095.1"/>
    <property type="molecule type" value="Genomic_DNA"/>
</dbReference>
<dbReference type="Proteomes" id="UP001500418">
    <property type="component" value="Unassembled WGS sequence"/>
</dbReference>
<sequence>MRLHSRLVTYCSSGPSGTPSTRKFREHVSTLLLQQALAEPEWAGRLTAEDRRALTVLFWSNINPYGTFRLDMDKRLELPLCAVVPGPRRAAEDAARPAGVS</sequence>
<reference evidence="1 2" key="1">
    <citation type="journal article" date="2019" name="Int. J. Syst. Evol. Microbiol.">
        <title>The Global Catalogue of Microorganisms (GCM) 10K type strain sequencing project: providing services to taxonomists for standard genome sequencing and annotation.</title>
        <authorList>
            <consortium name="The Broad Institute Genomics Platform"/>
            <consortium name="The Broad Institute Genome Sequencing Center for Infectious Disease"/>
            <person name="Wu L."/>
            <person name="Ma J."/>
        </authorList>
    </citation>
    <scope>NUCLEOTIDE SEQUENCE [LARGE SCALE GENOMIC DNA]</scope>
    <source>
        <strain evidence="1 2">JCM 11444</strain>
    </source>
</reference>
<proteinExistence type="predicted"/>
<evidence type="ECO:0008006" key="3">
    <source>
        <dbReference type="Google" id="ProtNLM"/>
    </source>
</evidence>
<name>A0ABN1RT13_9ACTN</name>
<accession>A0ABN1RT13</accession>
<evidence type="ECO:0000313" key="1">
    <source>
        <dbReference type="EMBL" id="GAA0963095.1"/>
    </source>
</evidence>
<protein>
    <recommendedName>
        <fullName evidence="3">Transposase</fullName>
    </recommendedName>
</protein>
<organism evidence="1 2">
    <name type="scientific">Streptomyces rhizosphaericus</name>
    <dbReference type="NCBI Taxonomy" id="114699"/>
    <lineage>
        <taxon>Bacteria</taxon>
        <taxon>Bacillati</taxon>
        <taxon>Actinomycetota</taxon>
        <taxon>Actinomycetes</taxon>
        <taxon>Kitasatosporales</taxon>
        <taxon>Streptomycetaceae</taxon>
        <taxon>Streptomyces</taxon>
        <taxon>Streptomyces violaceusniger group</taxon>
    </lineage>
</organism>
<evidence type="ECO:0000313" key="2">
    <source>
        <dbReference type="Proteomes" id="UP001500418"/>
    </source>
</evidence>
<comment type="caution">
    <text evidence="1">The sequence shown here is derived from an EMBL/GenBank/DDBJ whole genome shotgun (WGS) entry which is preliminary data.</text>
</comment>
<keyword evidence="2" id="KW-1185">Reference proteome</keyword>
<gene>
    <name evidence="1" type="ORF">GCM10009575_098360</name>
</gene>